<comment type="subcellular location">
    <subcellularLocation>
        <location evidence="1">Nucleus</location>
    </subcellularLocation>
</comment>
<evidence type="ECO:0000256" key="7">
    <source>
        <dbReference type="SAM" id="MobiDB-lite"/>
    </source>
</evidence>
<dbReference type="GO" id="GO:0005634">
    <property type="term" value="C:nucleus"/>
    <property type="evidence" value="ECO:0007669"/>
    <property type="project" value="UniProtKB-SubCell"/>
</dbReference>
<proteinExistence type="predicted"/>
<feature type="compositionally biased region" description="Low complexity" evidence="7">
    <location>
        <begin position="212"/>
        <end position="226"/>
    </location>
</feature>
<evidence type="ECO:0000256" key="3">
    <source>
        <dbReference type="ARBA" id="ARBA00022737"/>
    </source>
</evidence>
<protein>
    <recommendedName>
        <fullName evidence="8">C2H2-type domain-containing protein</fullName>
    </recommendedName>
</protein>
<evidence type="ECO:0000259" key="8">
    <source>
        <dbReference type="SMART" id="SM00355"/>
    </source>
</evidence>
<accession>A0A2A2JJK8</accession>
<dbReference type="AlphaFoldDB" id="A0A2A2JJK8"/>
<dbReference type="EMBL" id="LIAE01010396">
    <property type="protein sequence ID" value="PAV61865.1"/>
    <property type="molecule type" value="Genomic_DNA"/>
</dbReference>
<feature type="domain" description="C2H2-type" evidence="8">
    <location>
        <begin position="121"/>
        <end position="144"/>
    </location>
</feature>
<keyword evidence="4" id="KW-0863">Zinc-finger</keyword>
<evidence type="ECO:0000256" key="1">
    <source>
        <dbReference type="ARBA" id="ARBA00004123"/>
    </source>
</evidence>
<dbReference type="PANTHER" id="PTHR24406">
    <property type="entry name" value="TRANSCRIPTIONAL REPRESSOR CTCFL-RELATED"/>
    <property type="match status" value="1"/>
</dbReference>
<keyword evidence="6" id="KW-0539">Nucleus</keyword>
<keyword evidence="3" id="KW-0677">Repeat</keyword>
<feature type="compositionally biased region" description="Low complexity" evidence="7">
    <location>
        <begin position="82"/>
        <end position="103"/>
    </location>
</feature>
<gene>
    <name evidence="9" type="ORF">WR25_22791</name>
</gene>
<keyword evidence="10" id="KW-1185">Reference proteome</keyword>
<feature type="domain" description="C2H2-type" evidence="8">
    <location>
        <begin position="451"/>
        <end position="476"/>
    </location>
</feature>
<dbReference type="STRING" id="2018661.A0A2A2JJK8"/>
<dbReference type="GO" id="GO:0008270">
    <property type="term" value="F:zinc ion binding"/>
    <property type="evidence" value="ECO:0007669"/>
    <property type="project" value="UniProtKB-KW"/>
</dbReference>
<dbReference type="Gene3D" id="3.30.160.60">
    <property type="entry name" value="Classic Zinc Finger"/>
    <property type="match status" value="1"/>
</dbReference>
<feature type="domain" description="C2H2-type" evidence="8">
    <location>
        <begin position="150"/>
        <end position="173"/>
    </location>
</feature>
<reference evidence="9 10" key="1">
    <citation type="journal article" date="2017" name="Curr. Biol.">
        <title>Genome architecture and evolution of a unichromosomal asexual nematode.</title>
        <authorList>
            <person name="Fradin H."/>
            <person name="Zegar C."/>
            <person name="Gutwein M."/>
            <person name="Lucas J."/>
            <person name="Kovtun M."/>
            <person name="Corcoran D."/>
            <person name="Baugh L.R."/>
            <person name="Kiontke K."/>
            <person name="Gunsalus K."/>
            <person name="Fitch D.H."/>
            <person name="Piano F."/>
        </authorList>
    </citation>
    <scope>NUCLEOTIDE SEQUENCE [LARGE SCALE GENOMIC DNA]</scope>
    <source>
        <strain evidence="9">PF1309</strain>
    </source>
</reference>
<evidence type="ECO:0000256" key="2">
    <source>
        <dbReference type="ARBA" id="ARBA00022723"/>
    </source>
</evidence>
<evidence type="ECO:0000313" key="9">
    <source>
        <dbReference type="EMBL" id="PAV61865.1"/>
    </source>
</evidence>
<keyword evidence="5" id="KW-0862">Zinc</keyword>
<feature type="compositionally biased region" description="Basic and acidic residues" evidence="7">
    <location>
        <begin position="736"/>
        <end position="745"/>
    </location>
</feature>
<keyword evidence="2" id="KW-0479">Metal-binding</keyword>
<dbReference type="SMART" id="SM00355">
    <property type="entry name" value="ZnF_C2H2"/>
    <property type="match status" value="5"/>
</dbReference>
<dbReference type="Proteomes" id="UP000218231">
    <property type="component" value="Unassembled WGS sequence"/>
</dbReference>
<evidence type="ECO:0000313" key="10">
    <source>
        <dbReference type="Proteomes" id="UP000218231"/>
    </source>
</evidence>
<feature type="domain" description="C2H2-type" evidence="8">
    <location>
        <begin position="420"/>
        <end position="441"/>
    </location>
</feature>
<feature type="region of interest" description="Disordered" evidence="7">
    <location>
        <begin position="211"/>
        <end position="234"/>
    </location>
</feature>
<comment type="caution">
    <text evidence="9">The sequence shown here is derived from an EMBL/GenBank/DDBJ whole genome shotgun (WGS) entry which is preliminary data.</text>
</comment>
<organism evidence="9 10">
    <name type="scientific">Diploscapter pachys</name>
    <dbReference type="NCBI Taxonomy" id="2018661"/>
    <lineage>
        <taxon>Eukaryota</taxon>
        <taxon>Metazoa</taxon>
        <taxon>Ecdysozoa</taxon>
        <taxon>Nematoda</taxon>
        <taxon>Chromadorea</taxon>
        <taxon>Rhabditida</taxon>
        <taxon>Rhabditina</taxon>
        <taxon>Rhabditomorpha</taxon>
        <taxon>Rhabditoidea</taxon>
        <taxon>Rhabditidae</taxon>
        <taxon>Diploscapter</taxon>
    </lineage>
</organism>
<dbReference type="InterPro" id="IPR050888">
    <property type="entry name" value="ZnF_C2H2-type_TF"/>
</dbReference>
<evidence type="ECO:0000256" key="5">
    <source>
        <dbReference type="ARBA" id="ARBA00022833"/>
    </source>
</evidence>
<feature type="domain" description="C2H2-type" evidence="8">
    <location>
        <begin position="607"/>
        <end position="630"/>
    </location>
</feature>
<feature type="compositionally biased region" description="Acidic residues" evidence="7">
    <location>
        <begin position="718"/>
        <end position="735"/>
    </location>
</feature>
<feature type="region of interest" description="Disordered" evidence="7">
    <location>
        <begin position="82"/>
        <end position="110"/>
    </location>
</feature>
<sequence>MQLSSFAPTTTASSSDNSSVNQQQAFISALDALQQQHAAAQALQQQPLMQKMLMSGGTSVSSSRGLGGIEGIAARLSNKQSNGNVVNVSSGSQSSTESTNMSGASDSQPVNVSNQTPGLLLCCTQCNLEKNNAEEMEIHIKTEHLNWQPFQCPICLHERASDAQMREHLHSAHRKNMNKFIYVDNLNAKRLLTTMMDKALAAGMKKKLQKTSTSSSLNSGANLATSIQNPPKLTPMTTVDATKEKSTDDSNVSVSQANLNAMMKMMTSVAALNGIKEKNTIESKTDSTPLNGRKRSAVDFPATNTDSLLASISRATGDADSNGGPEENDPFSMFSMKRVKTENMGIDENEDDDDVLNGVNPIAVLDNVAALFGTGDGRLLDSDYGSTPPLLDKHGKNGNNSNSLKFGGSEFRVAKKRVLGECSKCQKPVTAGARQMHMFFHLAKDENTYRFRCLFPDCTVEHYRKDQMENHQSKVHGKIDPEKMIDRSIELFGRCQELSRELFVHRRNNATSNFDYDDQELSMELLGTKNGSIPGPTAAKAEIAYAAQLAAAANKEKGRSERNRLNRPIQEEEHPLECRICHKTMQNRIRGFHILWHLAKDMGINRYTCKLCGFGHDRSQSVQTHGKKEHSTEDCVEDRIHEYSDEVKKMSEMCFGFQALFAQDTKRRSKIPMATTPMNKNGASPNASDSGDGTVDDDGLTTPKEEIIDESSIFKHDDDDEGEDDDDPENDDDVKDDVSLEKEDIAQNKNLTEAFLTNIMKALAKQQKTT</sequence>
<feature type="compositionally biased region" description="Polar residues" evidence="7">
    <location>
        <begin position="676"/>
        <end position="688"/>
    </location>
</feature>
<name>A0A2A2JJK8_9BILA</name>
<dbReference type="OrthoDB" id="5844122at2759"/>
<feature type="region of interest" description="Disordered" evidence="7">
    <location>
        <begin position="673"/>
        <end position="745"/>
    </location>
</feature>
<dbReference type="InterPro" id="IPR013087">
    <property type="entry name" value="Znf_C2H2_type"/>
</dbReference>
<evidence type="ECO:0000256" key="4">
    <source>
        <dbReference type="ARBA" id="ARBA00022771"/>
    </source>
</evidence>
<evidence type="ECO:0000256" key="6">
    <source>
        <dbReference type="ARBA" id="ARBA00023242"/>
    </source>
</evidence>